<proteinExistence type="inferred from homology"/>
<dbReference type="InterPro" id="IPR000064">
    <property type="entry name" value="NLP_P60_dom"/>
</dbReference>
<dbReference type="Proteomes" id="UP000199022">
    <property type="component" value="Unassembled WGS sequence"/>
</dbReference>
<evidence type="ECO:0000259" key="8">
    <source>
        <dbReference type="PROSITE" id="PS51935"/>
    </source>
</evidence>
<evidence type="ECO:0000256" key="2">
    <source>
        <dbReference type="ARBA" id="ARBA00022670"/>
    </source>
</evidence>
<dbReference type="PANTHER" id="PTHR47359:SF3">
    <property type="entry name" value="NLP_P60 DOMAIN-CONTAINING PROTEIN-RELATED"/>
    <property type="match status" value="1"/>
</dbReference>
<dbReference type="Gene3D" id="3.90.1720.10">
    <property type="entry name" value="endopeptidase domain like (from Nostoc punctiforme)"/>
    <property type="match status" value="1"/>
</dbReference>
<feature type="transmembrane region" description="Helical" evidence="7">
    <location>
        <begin position="64"/>
        <end position="85"/>
    </location>
</feature>
<keyword evidence="7" id="KW-0812">Transmembrane</keyword>
<dbReference type="CDD" id="cd14814">
    <property type="entry name" value="Peptidase_M15"/>
    <property type="match status" value="1"/>
</dbReference>
<dbReference type="STRING" id="1225127.SAMN05661030_1705"/>
<dbReference type="Gene3D" id="3.30.1380.10">
    <property type="match status" value="1"/>
</dbReference>
<dbReference type="PANTHER" id="PTHR47359">
    <property type="entry name" value="PEPTIDOGLYCAN DL-ENDOPEPTIDASE CWLO"/>
    <property type="match status" value="1"/>
</dbReference>
<dbReference type="EMBL" id="FOMD01000002">
    <property type="protein sequence ID" value="SFC85349.1"/>
    <property type="molecule type" value="Genomic_DNA"/>
</dbReference>
<dbReference type="GO" id="GO:0008234">
    <property type="term" value="F:cysteine-type peptidase activity"/>
    <property type="evidence" value="ECO:0007669"/>
    <property type="project" value="UniProtKB-KW"/>
</dbReference>
<dbReference type="InterPro" id="IPR009045">
    <property type="entry name" value="Zn_M74/Hedgehog-like"/>
</dbReference>
<gene>
    <name evidence="9" type="ORF">SAMN05661030_1705</name>
</gene>
<dbReference type="OrthoDB" id="1099523at2"/>
<dbReference type="Pfam" id="PF02557">
    <property type="entry name" value="VanY"/>
    <property type="match status" value="1"/>
</dbReference>
<accession>A0A1I1MIT1</accession>
<evidence type="ECO:0000256" key="4">
    <source>
        <dbReference type="ARBA" id="ARBA00022807"/>
    </source>
</evidence>
<protein>
    <submittedName>
        <fullName evidence="9">Cell wall-associated hydrolase, NlpC family</fullName>
    </submittedName>
</protein>
<evidence type="ECO:0000256" key="6">
    <source>
        <dbReference type="SAM" id="MobiDB-lite"/>
    </source>
</evidence>
<keyword evidence="7" id="KW-1133">Transmembrane helix</keyword>
<evidence type="ECO:0000256" key="1">
    <source>
        <dbReference type="ARBA" id="ARBA00007074"/>
    </source>
</evidence>
<feature type="coiled-coil region" evidence="5">
    <location>
        <begin position="192"/>
        <end position="219"/>
    </location>
</feature>
<keyword evidence="5" id="KW-0175">Coiled coil</keyword>
<keyword evidence="7" id="KW-0472">Membrane</keyword>
<dbReference type="GO" id="GO:0006508">
    <property type="term" value="P:proteolysis"/>
    <property type="evidence" value="ECO:0007669"/>
    <property type="project" value="UniProtKB-KW"/>
</dbReference>
<keyword evidence="10" id="KW-1185">Reference proteome</keyword>
<feature type="domain" description="NlpC/P60" evidence="8">
    <location>
        <begin position="336"/>
        <end position="461"/>
    </location>
</feature>
<feature type="region of interest" description="Disordered" evidence="6">
    <location>
        <begin position="1"/>
        <end position="25"/>
    </location>
</feature>
<evidence type="ECO:0000256" key="7">
    <source>
        <dbReference type="SAM" id="Phobius"/>
    </source>
</evidence>
<sequence>MPPRSAATLPRATAPAARPAPRTPQELARARAVARRRALVARAEAAAARKAAARARRRAALTRWTHRAGAVTGALLVVLVGAVVVSGVQPATPAAASAPLDLAAQATQLREQLTATTTDLQAARAGVTAAATDLATAQADLAAAQAALSTARAAVGTGAGALYRGTPADRAVAAGFPAGTDLAVAGSVAVVAERAAQQLAGLTRTAQDAEAAVAHAQRRVGAAQAVLDDAHGRITAVTDAARARAEQQPAVVTAALAGLPAAPTSSEQQATDDAARTAWQARLNALSAAGITLPTAAQLRAGDLPGGLSPARDAAGAPIAGAAVGVVDGAVVPVPSAEAAAAVSFAFAQLGTPYSPGGSTPAGMDCGGLTAAVWTSAGTALGTGLVDQWSAGTVVPAGQLEAGDLVFGIDPLLGLDDVGVYVGDGQVVTASARQAQVVVAGLPEGATAVRTSLPVDVPNAAPPGTGSLVATCGALPAAATVAGAPVDPAWGGWSNGRIPASTLCPIGGGQLLRCDAAAAYTALDRAFQQAFGTPLCITDSYRSYAAQLDAHVRKPRITAVPGTSHHGWGLAVDLCGGVNVFGTPQHDWMVAYAGHLGWVHPDWAQAGGSNPEPWHWEFGHLAD</sequence>
<keyword evidence="4" id="KW-0788">Thiol protease</keyword>
<name>A0A1I1MIT1_9ACTN</name>
<dbReference type="PROSITE" id="PS51935">
    <property type="entry name" value="NLPC_P60"/>
    <property type="match status" value="1"/>
</dbReference>
<dbReference type="InterPro" id="IPR038765">
    <property type="entry name" value="Papain-like_cys_pep_sf"/>
</dbReference>
<evidence type="ECO:0000313" key="9">
    <source>
        <dbReference type="EMBL" id="SFC85349.1"/>
    </source>
</evidence>
<dbReference type="SUPFAM" id="SSF54001">
    <property type="entry name" value="Cysteine proteinases"/>
    <property type="match status" value="1"/>
</dbReference>
<keyword evidence="3 9" id="KW-0378">Hydrolase</keyword>
<dbReference type="RefSeq" id="WP_091556685.1">
    <property type="nucleotide sequence ID" value="NZ_BNAC01000006.1"/>
</dbReference>
<reference evidence="10" key="1">
    <citation type="submission" date="2016-10" db="EMBL/GenBank/DDBJ databases">
        <authorList>
            <person name="Varghese N."/>
            <person name="Submissions S."/>
        </authorList>
    </citation>
    <scope>NUCLEOTIDE SEQUENCE [LARGE SCALE GENOMIC DNA]</scope>
    <source>
        <strain evidence="10">DSM 45962</strain>
    </source>
</reference>
<dbReference type="AlphaFoldDB" id="A0A1I1MIT1"/>
<organism evidence="9 10">
    <name type="scientific">Klenkia taihuensis</name>
    <dbReference type="NCBI Taxonomy" id="1225127"/>
    <lineage>
        <taxon>Bacteria</taxon>
        <taxon>Bacillati</taxon>
        <taxon>Actinomycetota</taxon>
        <taxon>Actinomycetes</taxon>
        <taxon>Geodermatophilales</taxon>
        <taxon>Geodermatophilaceae</taxon>
        <taxon>Klenkia</taxon>
    </lineage>
</organism>
<dbReference type="SUPFAM" id="SSF55166">
    <property type="entry name" value="Hedgehog/DD-peptidase"/>
    <property type="match status" value="1"/>
</dbReference>
<comment type="similarity">
    <text evidence="1">Belongs to the peptidase C40 family.</text>
</comment>
<keyword evidence="2" id="KW-0645">Protease</keyword>
<dbReference type="InterPro" id="IPR003709">
    <property type="entry name" value="VanY-like_core_dom"/>
</dbReference>
<evidence type="ECO:0000313" key="10">
    <source>
        <dbReference type="Proteomes" id="UP000199022"/>
    </source>
</evidence>
<evidence type="ECO:0000256" key="5">
    <source>
        <dbReference type="SAM" id="Coils"/>
    </source>
</evidence>
<evidence type="ECO:0000256" key="3">
    <source>
        <dbReference type="ARBA" id="ARBA00022801"/>
    </source>
</evidence>
<dbReference type="InterPro" id="IPR051794">
    <property type="entry name" value="PG_Endopeptidase_C40"/>
</dbReference>
<dbReference type="Pfam" id="PF00877">
    <property type="entry name" value="NLPC_P60"/>
    <property type="match status" value="1"/>
</dbReference>